<feature type="compositionally biased region" description="Basic and acidic residues" evidence="2">
    <location>
        <begin position="124"/>
        <end position="148"/>
    </location>
</feature>
<evidence type="ECO:0000256" key="3">
    <source>
        <dbReference type="SAM" id="SignalP"/>
    </source>
</evidence>
<organism evidence="4 5">
    <name type="scientific">Pseudoduganella aquatica</name>
    <dbReference type="NCBI Taxonomy" id="2660641"/>
    <lineage>
        <taxon>Bacteria</taxon>
        <taxon>Pseudomonadati</taxon>
        <taxon>Pseudomonadota</taxon>
        <taxon>Betaproteobacteria</taxon>
        <taxon>Burkholderiales</taxon>
        <taxon>Oxalobacteraceae</taxon>
        <taxon>Telluria group</taxon>
        <taxon>Pseudoduganella</taxon>
    </lineage>
</organism>
<keyword evidence="1" id="KW-0175">Coiled coil</keyword>
<proteinExistence type="predicted"/>
<dbReference type="RefSeq" id="WP_161071893.1">
    <property type="nucleotide sequence ID" value="NZ_CP086370.1"/>
</dbReference>
<dbReference type="EMBL" id="WWCU01000007">
    <property type="protein sequence ID" value="MYN07546.1"/>
    <property type="molecule type" value="Genomic_DNA"/>
</dbReference>
<name>A0A7X4HA91_9BURK</name>
<evidence type="ECO:0000313" key="4">
    <source>
        <dbReference type="EMBL" id="MYN07546.1"/>
    </source>
</evidence>
<comment type="caution">
    <text evidence="4">The sequence shown here is derived from an EMBL/GenBank/DDBJ whole genome shotgun (WGS) entry which is preliminary data.</text>
</comment>
<evidence type="ECO:0008006" key="6">
    <source>
        <dbReference type="Google" id="ProtNLM"/>
    </source>
</evidence>
<feature type="chain" id="PRO_5031195717" description="Colicin import membrane protein" evidence="3">
    <location>
        <begin position="21"/>
        <end position="241"/>
    </location>
</feature>
<keyword evidence="3" id="KW-0732">Signal</keyword>
<evidence type="ECO:0000313" key="5">
    <source>
        <dbReference type="Proteomes" id="UP000450676"/>
    </source>
</evidence>
<accession>A0A7X4HA91</accession>
<reference evidence="4 5" key="1">
    <citation type="submission" date="2019-12" db="EMBL/GenBank/DDBJ databases">
        <title>Novel species isolated from a subtropical stream in China.</title>
        <authorList>
            <person name="Lu H."/>
        </authorList>
    </citation>
    <scope>NUCLEOTIDE SEQUENCE [LARGE SCALE GENOMIC DNA]</scope>
    <source>
        <strain evidence="4 5">FT127W</strain>
    </source>
</reference>
<feature type="coiled-coil region" evidence="1">
    <location>
        <begin position="45"/>
        <end position="103"/>
    </location>
</feature>
<sequence>MATYFKLAALCMAAAVAASAALPAQAQKIGQAPVGAPVVPQSHSVEQADARLADVARDRAAVQAEYNAAEQVCNGKFFVNNCLDKAKEKRRQALAGLRAIEVEASHFKRKTAVDKRDAELAERVKKDEEELARRVENPPAPHVEREPAKPAAKPGPTLEQRQAQHDAKVQAQQAKDAAEAPKRAAAVAAFEKKKLESEKRQADIVAKKAVKDEKARKREADAAAQAAKEAAAAAAKAAKAK</sequence>
<dbReference type="AlphaFoldDB" id="A0A7X4HA91"/>
<feature type="region of interest" description="Disordered" evidence="2">
    <location>
        <begin position="124"/>
        <end position="183"/>
    </location>
</feature>
<feature type="signal peptide" evidence="3">
    <location>
        <begin position="1"/>
        <end position="20"/>
    </location>
</feature>
<dbReference type="Proteomes" id="UP000450676">
    <property type="component" value="Unassembled WGS sequence"/>
</dbReference>
<evidence type="ECO:0000256" key="1">
    <source>
        <dbReference type="SAM" id="Coils"/>
    </source>
</evidence>
<keyword evidence="5" id="KW-1185">Reference proteome</keyword>
<evidence type="ECO:0000256" key="2">
    <source>
        <dbReference type="SAM" id="MobiDB-lite"/>
    </source>
</evidence>
<protein>
    <recommendedName>
        <fullName evidence="6">Colicin import membrane protein</fullName>
    </recommendedName>
</protein>
<gene>
    <name evidence="4" type="ORF">GTP77_09340</name>
</gene>